<evidence type="ECO:0000313" key="2">
    <source>
        <dbReference type="EMBL" id="PCH45086.1"/>
    </source>
</evidence>
<reference evidence="2 3" key="1">
    <citation type="journal article" date="2012" name="Science">
        <title>The Paleozoic origin of enzymatic lignin decomposition reconstructed from 31 fungal genomes.</title>
        <authorList>
            <person name="Floudas D."/>
            <person name="Binder M."/>
            <person name="Riley R."/>
            <person name="Barry K."/>
            <person name="Blanchette R.A."/>
            <person name="Henrissat B."/>
            <person name="Martinez A.T."/>
            <person name="Otillar R."/>
            <person name="Spatafora J.W."/>
            <person name="Yadav J.S."/>
            <person name="Aerts A."/>
            <person name="Benoit I."/>
            <person name="Boyd A."/>
            <person name="Carlson A."/>
            <person name="Copeland A."/>
            <person name="Coutinho P.M."/>
            <person name="de Vries R.P."/>
            <person name="Ferreira P."/>
            <person name="Findley K."/>
            <person name="Foster B."/>
            <person name="Gaskell J."/>
            <person name="Glotzer D."/>
            <person name="Gorecki P."/>
            <person name="Heitman J."/>
            <person name="Hesse C."/>
            <person name="Hori C."/>
            <person name="Igarashi K."/>
            <person name="Jurgens J.A."/>
            <person name="Kallen N."/>
            <person name="Kersten P."/>
            <person name="Kohler A."/>
            <person name="Kuees U."/>
            <person name="Kumar T.K.A."/>
            <person name="Kuo A."/>
            <person name="LaButti K."/>
            <person name="Larrondo L.F."/>
            <person name="Lindquist E."/>
            <person name="Ling A."/>
            <person name="Lombard V."/>
            <person name="Lucas S."/>
            <person name="Lundell T."/>
            <person name="Martin R."/>
            <person name="McLaughlin D.J."/>
            <person name="Morgenstern I."/>
            <person name="Morin E."/>
            <person name="Murat C."/>
            <person name="Nagy L.G."/>
            <person name="Nolan M."/>
            <person name="Ohm R.A."/>
            <person name="Patyshakuliyeva A."/>
            <person name="Rokas A."/>
            <person name="Ruiz-Duenas F.J."/>
            <person name="Sabat G."/>
            <person name="Salamov A."/>
            <person name="Samejima M."/>
            <person name="Schmutz J."/>
            <person name="Slot J.C."/>
            <person name="St John F."/>
            <person name="Stenlid J."/>
            <person name="Sun H."/>
            <person name="Sun S."/>
            <person name="Syed K."/>
            <person name="Tsang A."/>
            <person name="Wiebenga A."/>
            <person name="Young D."/>
            <person name="Pisabarro A."/>
            <person name="Eastwood D.C."/>
            <person name="Martin F."/>
            <person name="Cullen D."/>
            <person name="Grigoriev I.V."/>
            <person name="Hibbett D.S."/>
        </authorList>
    </citation>
    <scope>NUCLEOTIDE SEQUENCE [LARGE SCALE GENOMIC DNA]</scope>
    <source>
        <strain evidence="2 3">MD-104</strain>
    </source>
</reference>
<feature type="region of interest" description="Disordered" evidence="1">
    <location>
        <begin position="153"/>
        <end position="189"/>
    </location>
</feature>
<dbReference type="AlphaFoldDB" id="A0A2H3JSG7"/>
<sequence>MNLFVPTPISSPTSGILLPYPKRHSLDSSQDEGKSSQILSRANSVAEDGTRLSSHSESSDSAISHISAQTSLFARKGKGKAFASPMTLQSDIETEKSPVEERAVTPAFSVSIPKLHFPRKVRRRTPLGQNGSHRHAFSLSTMVADILATEPDKATSSLSMAEEVRRHSQPGHSEDKSAADSDTIDDDAPGLQISVATLKMRKEVRQRSNILEVLPQLRMLRASDR</sequence>
<keyword evidence="3" id="KW-1185">Reference proteome</keyword>
<protein>
    <submittedName>
        <fullName evidence="2">Uncharacterized protein</fullName>
    </submittedName>
</protein>
<feature type="region of interest" description="Disordered" evidence="1">
    <location>
        <begin position="1"/>
        <end position="63"/>
    </location>
</feature>
<accession>A0A2H3JSG7</accession>
<dbReference type="Proteomes" id="UP000218811">
    <property type="component" value="Unassembled WGS sequence"/>
</dbReference>
<organism evidence="2 3">
    <name type="scientific">Wolfiporia cocos (strain MD-104)</name>
    <name type="common">Brown rot fungus</name>
    <dbReference type="NCBI Taxonomy" id="742152"/>
    <lineage>
        <taxon>Eukaryota</taxon>
        <taxon>Fungi</taxon>
        <taxon>Dikarya</taxon>
        <taxon>Basidiomycota</taxon>
        <taxon>Agaricomycotina</taxon>
        <taxon>Agaricomycetes</taxon>
        <taxon>Polyporales</taxon>
        <taxon>Phaeolaceae</taxon>
        <taxon>Wolfiporia</taxon>
    </lineage>
</organism>
<proteinExistence type="predicted"/>
<name>A0A2H3JSG7_WOLCO</name>
<evidence type="ECO:0000256" key="1">
    <source>
        <dbReference type="SAM" id="MobiDB-lite"/>
    </source>
</evidence>
<dbReference type="EMBL" id="KB468168">
    <property type="protein sequence ID" value="PCH45086.1"/>
    <property type="molecule type" value="Genomic_DNA"/>
</dbReference>
<gene>
    <name evidence="2" type="ORF">WOLCODRAFT_145322</name>
</gene>
<feature type="compositionally biased region" description="Basic and acidic residues" evidence="1">
    <location>
        <begin position="162"/>
        <end position="179"/>
    </location>
</feature>
<feature type="compositionally biased region" description="Low complexity" evidence="1">
    <location>
        <begin position="53"/>
        <end position="63"/>
    </location>
</feature>
<evidence type="ECO:0000313" key="3">
    <source>
        <dbReference type="Proteomes" id="UP000218811"/>
    </source>
</evidence>